<gene>
    <name evidence="1" type="ORF">AYBTSS11_LOCUS135</name>
</gene>
<organism evidence="1 2">
    <name type="scientific">Sphenostylis stenocarpa</name>
    <dbReference type="NCBI Taxonomy" id="92480"/>
    <lineage>
        <taxon>Eukaryota</taxon>
        <taxon>Viridiplantae</taxon>
        <taxon>Streptophyta</taxon>
        <taxon>Embryophyta</taxon>
        <taxon>Tracheophyta</taxon>
        <taxon>Spermatophyta</taxon>
        <taxon>Magnoliopsida</taxon>
        <taxon>eudicotyledons</taxon>
        <taxon>Gunneridae</taxon>
        <taxon>Pentapetalae</taxon>
        <taxon>rosids</taxon>
        <taxon>fabids</taxon>
        <taxon>Fabales</taxon>
        <taxon>Fabaceae</taxon>
        <taxon>Papilionoideae</taxon>
        <taxon>50 kb inversion clade</taxon>
        <taxon>NPAAA clade</taxon>
        <taxon>indigoferoid/millettioid clade</taxon>
        <taxon>Phaseoleae</taxon>
        <taxon>Sphenostylis</taxon>
    </lineage>
</organism>
<dbReference type="AlphaFoldDB" id="A0AA86RKE8"/>
<reference evidence="1" key="1">
    <citation type="submission" date="2023-10" db="EMBL/GenBank/DDBJ databases">
        <authorList>
            <person name="Domelevo Entfellner J.-B."/>
        </authorList>
    </citation>
    <scope>NUCLEOTIDE SEQUENCE</scope>
</reference>
<sequence>MTCLLAMMGGISELKAKNVQPTYAPCRLTPCGSEEMVAWLGLAASSVLSHLLALIDARYAAVQSSHNRLPYLSSS</sequence>
<dbReference type="Gramene" id="rna-AYBTSS11_LOCUS135">
    <property type="protein sequence ID" value="CAJ1782862.1"/>
    <property type="gene ID" value="gene-AYBTSS11_LOCUS135"/>
</dbReference>
<keyword evidence="2" id="KW-1185">Reference proteome</keyword>
<evidence type="ECO:0000313" key="1">
    <source>
        <dbReference type="EMBL" id="CAJ1782862.1"/>
    </source>
</evidence>
<name>A0AA86RKE8_9FABA</name>
<evidence type="ECO:0000313" key="2">
    <source>
        <dbReference type="Proteomes" id="UP001189624"/>
    </source>
</evidence>
<dbReference type="EMBL" id="OY731398">
    <property type="protein sequence ID" value="CAJ1782862.1"/>
    <property type="molecule type" value="Genomic_DNA"/>
</dbReference>
<protein>
    <submittedName>
        <fullName evidence="1">Uncharacterized protein</fullName>
    </submittedName>
</protein>
<accession>A0AA86RKE8</accession>
<proteinExistence type="predicted"/>
<dbReference type="Proteomes" id="UP001189624">
    <property type="component" value="Chromosome 1"/>
</dbReference>